<proteinExistence type="predicted"/>
<reference evidence="2" key="1">
    <citation type="submission" date="2022-11" db="UniProtKB">
        <authorList>
            <consortium name="WormBaseParasite"/>
        </authorList>
    </citation>
    <scope>IDENTIFICATION</scope>
</reference>
<dbReference type="Proteomes" id="UP000887565">
    <property type="component" value="Unplaced"/>
</dbReference>
<protein>
    <submittedName>
        <fullName evidence="2">Uncharacterized protein</fullName>
    </submittedName>
</protein>
<name>A0A915HQH0_ROMCU</name>
<sequence length="50" mass="5763">MYITICTIRHNKNYEKMLGQSGNSSWGYLDIELARDNPDNVEIIPSMRSS</sequence>
<accession>A0A915HQH0</accession>
<evidence type="ECO:0000313" key="2">
    <source>
        <dbReference type="WBParaSite" id="nRc.2.0.1.t03607-RA"/>
    </source>
</evidence>
<organism evidence="1 2">
    <name type="scientific">Romanomermis culicivorax</name>
    <name type="common">Nematode worm</name>
    <dbReference type="NCBI Taxonomy" id="13658"/>
    <lineage>
        <taxon>Eukaryota</taxon>
        <taxon>Metazoa</taxon>
        <taxon>Ecdysozoa</taxon>
        <taxon>Nematoda</taxon>
        <taxon>Enoplea</taxon>
        <taxon>Dorylaimia</taxon>
        <taxon>Mermithida</taxon>
        <taxon>Mermithoidea</taxon>
        <taxon>Mermithidae</taxon>
        <taxon>Romanomermis</taxon>
    </lineage>
</organism>
<dbReference type="WBParaSite" id="nRc.2.0.1.t03607-RA">
    <property type="protein sequence ID" value="nRc.2.0.1.t03607-RA"/>
    <property type="gene ID" value="nRc.2.0.1.g03607"/>
</dbReference>
<evidence type="ECO:0000313" key="1">
    <source>
        <dbReference type="Proteomes" id="UP000887565"/>
    </source>
</evidence>
<keyword evidence="1" id="KW-1185">Reference proteome</keyword>
<dbReference type="AlphaFoldDB" id="A0A915HQH0"/>